<organism evidence="3 4">
    <name type="scientific">Saccharopolyspora cebuensis</name>
    <dbReference type="NCBI Taxonomy" id="418759"/>
    <lineage>
        <taxon>Bacteria</taxon>
        <taxon>Bacillati</taxon>
        <taxon>Actinomycetota</taxon>
        <taxon>Actinomycetes</taxon>
        <taxon>Pseudonocardiales</taxon>
        <taxon>Pseudonocardiaceae</taxon>
        <taxon>Saccharopolyspora</taxon>
    </lineage>
</organism>
<evidence type="ECO:0000313" key="4">
    <source>
        <dbReference type="Proteomes" id="UP001564626"/>
    </source>
</evidence>
<name>A0ABV4CSH4_9PSEU</name>
<comment type="similarity">
    <text evidence="1">Belongs to the AHA1 family.</text>
</comment>
<accession>A0ABV4CSH4</accession>
<keyword evidence="4" id="KW-1185">Reference proteome</keyword>
<evidence type="ECO:0000313" key="3">
    <source>
        <dbReference type="EMBL" id="MEY8042907.1"/>
    </source>
</evidence>
<dbReference type="Proteomes" id="UP001564626">
    <property type="component" value="Unassembled WGS sequence"/>
</dbReference>
<sequence>MEAKMRNDDREVAPRGKIGQGRVSVQAHCAASLPEAWAAISDPPEFAQWFGDLARPLRVGEQNRIEFGDGDFFDLMPRRVEPPELVFEWSFLGVGRRDLITWQLTRTNSGVTVEVHDCNSSRSSAEADEMLSGWTDFLTRLQLHLRTGEKTRYAWRDDIDGSVELAADDFHPLREPELYEWLPIASDGFAPSWFFVLDGEGPRRFPILDWVLEPDQQLRFAIDLSAERHHPACTVQVRDLGNGIRRLSFSHTGWNRLGWSEQRSQSMRRRFAASWIAALESARSRTR</sequence>
<dbReference type="SUPFAM" id="SSF55961">
    <property type="entry name" value="Bet v1-like"/>
    <property type="match status" value="1"/>
</dbReference>
<gene>
    <name evidence="3" type="ORF">AB8O55_26165</name>
</gene>
<reference evidence="3 4" key="1">
    <citation type="submission" date="2024-08" db="EMBL/GenBank/DDBJ databases">
        <title>Genome mining of Saccharopolyspora cebuensis PGLac3 from Nigerian medicinal plant.</title>
        <authorList>
            <person name="Ezeobiora C.E."/>
            <person name="Igbokwe N.H."/>
            <person name="Amin D.H."/>
            <person name="Mendie U.E."/>
        </authorList>
    </citation>
    <scope>NUCLEOTIDE SEQUENCE [LARGE SCALE GENOMIC DNA]</scope>
    <source>
        <strain evidence="3 4">PGLac3</strain>
    </source>
</reference>
<dbReference type="CDD" id="cd07814">
    <property type="entry name" value="SRPBCC_CalC_Aha1-like"/>
    <property type="match status" value="1"/>
</dbReference>
<proteinExistence type="inferred from homology"/>
<dbReference type="EMBL" id="JBGEHV010000069">
    <property type="protein sequence ID" value="MEY8042907.1"/>
    <property type="molecule type" value="Genomic_DNA"/>
</dbReference>
<dbReference type="Gene3D" id="3.30.530.20">
    <property type="match status" value="1"/>
</dbReference>
<protein>
    <submittedName>
        <fullName evidence="3">SRPBCC domain-containing protein</fullName>
    </submittedName>
</protein>
<comment type="caution">
    <text evidence="3">The sequence shown here is derived from an EMBL/GenBank/DDBJ whole genome shotgun (WGS) entry which is preliminary data.</text>
</comment>
<feature type="domain" description="Activator of Hsp90 ATPase homologue 1/2-like C-terminal" evidence="2">
    <location>
        <begin position="32"/>
        <end position="143"/>
    </location>
</feature>
<evidence type="ECO:0000256" key="1">
    <source>
        <dbReference type="ARBA" id="ARBA00006817"/>
    </source>
</evidence>
<dbReference type="Pfam" id="PF08327">
    <property type="entry name" value="AHSA1"/>
    <property type="match status" value="1"/>
</dbReference>
<dbReference type="RefSeq" id="WP_345363431.1">
    <property type="nucleotide sequence ID" value="NZ_BAABII010000010.1"/>
</dbReference>
<dbReference type="InterPro" id="IPR013538">
    <property type="entry name" value="ASHA1/2-like_C"/>
</dbReference>
<dbReference type="InterPro" id="IPR023393">
    <property type="entry name" value="START-like_dom_sf"/>
</dbReference>
<evidence type="ECO:0000259" key="2">
    <source>
        <dbReference type="Pfam" id="PF08327"/>
    </source>
</evidence>